<dbReference type="SFLD" id="SFLDS00003">
    <property type="entry name" value="Haloacid_Dehalogenase"/>
    <property type="match status" value="1"/>
</dbReference>
<dbReference type="OrthoDB" id="9797743at2"/>
<dbReference type="InterPro" id="IPR023214">
    <property type="entry name" value="HAD_sf"/>
</dbReference>
<dbReference type="InterPro" id="IPR041492">
    <property type="entry name" value="HAD_2"/>
</dbReference>
<dbReference type="InterPro" id="IPR051806">
    <property type="entry name" value="HAD-like_SPP"/>
</dbReference>
<protein>
    <submittedName>
        <fullName evidence="1">HAD superfamily hydrolase (TIGR01509 family)</fullName>
    </submittedName>
</protein>
<reference evidence="1 2" key="1">
    <citation type="submission" date="2019-02" db="EMBL/GenBank/DDBJ databases">
        <title>Genomic Encyclopedia of Archaeal and Bacterial Type Strains, Phase II (KMG-II): from individual species to whole genera.</title>
        <authorList>
            <person name="Goeker M."/>
        </authorList>
    </citation>
    <scope>NUCLEOTIDE SEQUENCE [LARGE SCALE GENOMIC DNA]</scope>
    <source>
        <strain evidence="1 2">DSM 18101</strain>
    </source>
</reference>
<dbReference type="GO" id="GO:0050308">
    <property type="term" value="F:sugar-phosphatase activity"/>
    <property type="evidence" value="ECO:0007669"/>
    <property type="project" value="TreeGrafter"/>
</dbReference>
<dbReference type="NCBIfam" id="TIGR01509">
    <property type="entry name" value="HAD-SF-IA-v3"/>
    <property type="match status" value="1"/>
</dbReference>
<dbReference type="CDD" id="cd07505">
    <property type="entry name" value="HAD_BPGM-like"/>
    <property type="match status" value="1"/>
</dbReference>
<dbReference type="PANTHER" id="PTHR43481:SF4">
    <property type="entry name" value="GLYCEROL-1-PHOSPHATE PHOSPHOHYDROLASE 1-RELATED"/>
    <property type="match status" value="1"/>
</dbReference>
<dbReference type="SUPFAM" id="SSF56784">
    <property type="entry name" value="HAD-like"/>
    <property type="match status" value="1"/>
</dbReference>
<dbReference type="InterPro" id="IPR023198">
    <property type="entry name" value="PGP-like_dom2"/>
</dbReference>
<dbReference type="AlphaFoldDB" id="A0A4Q7YS22"/>
<evidence type="ECO:0000313" key="1">
    <source>
        <dbReference type="EMBL" id="RZU39723.1"/>
    </source>
</evidence>
<dbReference type="Gene3D" id="1.10.150.240">
    <property type="entry name" value="Putative phosphatase, domain 2"/>
    <property type="match status" value="1"/>
</dbReference>
<dbReference type="Proteomes" id="UP000292958">
    <property type="component" value="Unassembled WGS sequence"/>
</dbReference>
<keyword evidence="2" id="KW-1185">Reference proteome</keyword>
<dbReference type="PANTHER" id="PTHR43481">
    <property type="entry name" value="FRUCTOSE-1-PHOSPHATE PHOSPHATASE"/>
    <property type="match status" value="1"/>
</dbReference>
<comment type="caution">
    <text evidence="1">The sequence shown here is derived from an EMBL/GenBank/DDBJ whole genome shotgun (WGS) entry which is preliminary data.</text>
</comment>
<evidence type="ECO:0000313" key="2">
    <source>
        <dbReference type="Proteomes" id="UP000292958"/>
    </source>
</evidence>
<dbReference type="InterPro" id="IPR006439">
    <property type="entry name" value="HAD-SF_hydro_IA"/>
</dbReference>
<dbReference type="Pfam" id="PF13419">
    <property type="entry name" value="HAD_2"/>
    <property type="match status" value="1"/>
</dbReference>
<proteinExistence type="predicted"/>
<keyword evidence="1" id="KW-0378">Hydrolase</keyword>
<dbReference type="SFLD" id="SFLDG01129">
    <property type="entry name" value="C1.5:_HAD__Beta-PGM__Phosphata"/>
    <property type="match status" value="1"/>
</dbReference>
<dbReference type="EMBL" id="SHKW01000001">
    <property type="protein sequence ID" value="RZU39723.1"/>
    <property type="molecule type" value="Genomic_DNA"/>
</dbReference>
<accession>A0A4Q7YS22</accession>
<organism evidence="1 2">
    <name type="scientific">Edaphobacter modestus</name>
    <dbReference type="NCBI Taxonomy" id="388466"/>
    <lineage>
        <taxon>Bacteria</taxon>
        <taxon>Pseudomonadati</taxon>
        <taxon>Acidobacteriota</taxon>
        <taxon>Terriglobia</taxon>
        <taxon>Terriglobales</taxon>
        <taxon>Acidobacteriaceae</taxon>
        <taxon>Edaphobacter</taxon>
    </lineage>
</organism>
<sequence>MAFELERGTFDALVFDCDGTLVDSAGAHLYSIQQALSPLGLTMEPEWYGSRHGLGPDDLLDAYEADFKIESLAREDFYQRVNEAFLANLHLIQEIKVVADVARHWFGVVPMSVASNGVRKNVEATLIATRLRPLFYTIVTAAEVDRPKPAPDVYLEAARRMRVKAERVVVFEDSYEGLEAASRAGMRAFDIRPARSSYR</sequence>
<dbReference type="RefSeq" id="WP_130417896.1">
    <property type="nucleotide sequence ID" value="NZ_SHKW01000001.1"/>
</dbReference>
<name>A0A4Q7YS22_9BACT</name>
<dbReference type="InterPro" id="IPR036412">
    <property type="entry name" value="HAD-like_sf"/>
</dbReference>
<dbReference type="Gene3D" id="3.40.50.1000">
    <property type="entry name" value="HAD superfamily/HAD-like"/>
    <property type="match status" value="1"/>
</dbReference>
<gene>
    <name evidence="1" type="ORF">BDD14_1116</name>
</gene>